<dbReference type="CDD" id="cd03784">
    <property type="entry name" value="GT1_Gtf-like"/>
    <property type="match status" value="1"/>
</dbReference>
<gene>
    <name evidence="3" type="ORF">SAMN05192585_10836</name>
</gene>
<keyword evidence="3" id="KW-0808">Transferase</keyword>
<evidence type="ECO:0000313" key="4">
    <source>
        <dbReference type="Proteomes" id="UP000199182"/>
    </source>
</evidence>
<dbReference type="Gene3D" id="3.40.50.2000">
    <property type="entry name" value="Glycogen Phosphorylase B"/>
    <property type="match status" value="2"/>
</dbReference>
<accession>A0A1G9XD25</accession>
<dbReference type="OrthoDB" id="9805366at2"/>
<evidence type="ECO:0000259" key="2">
    <source>
        <dbReference type="Pfam" id="PF06722"/>
    </source>
</evidence>
<dbReference type="GO" id="GO:0008194">
    <property type="term" value="F:UDP-glycosyltransferase activity"/>
    <property type="evidence" value="ECO:0007669"/>
    <property type="project" value="InterPro"/>
</dbReference>
<sequence length="425" mass="46820">MKFSIITIGSQGDTEPFIALGKRLQQNGHDVKIAAFRKFEAYIKSEGFDYAPLTGDAVEVIRLLIGEDVRPNEYFHNLSVLLNPIRDQFLADVFSACEGADAILYSILGSVAWHAADKLGIPCFRAFFCPADPTGDFPAMTAPILPLGAPYNRFTFRCGDILWTRSTRKLLNGWRRDMGLTPIRPFAFPYRTLHGRPVPTLYAYSPLVAPKPSGWDENLHLTGYWVREAKTDWQPDEALARFLASGPKPLYIGFGSMVGGSFQQVLDIVLESLRKTNQRAILSSGWGDLKEQQLPDTVHQVGFVPHSWLFERVAAVVHHGGAGTTAAGLRAGLPTIVVPFGGDQPYWGNRVHALGVGPMPIPRKKLTAQRLSDAILQAVGDETILKNAKRLGKRLREEDGVGNAVKIIEQELQSCSSCKAIKIGE</sequence>
<dbReference type="RefSeq" id="WP_092638735.1">
    <property type="nucleotide sequence ID" value="NZ_FNID01000008.1"/>
</dbReference>
<dbReference type="GO" id="GO:0033072">
    <property type="term" value="P:vancomycin biosynthetic process"/>
    <property type="evidence" value="ECO:0007669"/>
    <property type="project" value="UniProtKB-ARBA"/>
</dbReference>
<dbReference type="Proteomes" id="UP000199182">
    <property type="component" value="Unassembled WGS sequence"/>
</dbReference>
<dbReference type="GO" id="GO:0016758">
    <property type="term" value="F:hexosyltransferase activity"/>
    <property type="evidence" value="ECO:0007669"/>
    <property type="project" value="InterPro"/>
</dbReference>
<dbReference type="InterPro" id="IPR004276">
    <property type="entry name" value="GlycoTrans_28_N"/>
</dbReference>
<dbReference type="EMBL" id="FNID01000008">
    <property type="protein sequence ID" value="SDM94628.1"/>
    <property type="molecule type" value="Genomic_DNA"/>
</dbReference>
<dbReference type="InterPro" id="IPR050426">
    <property type="entry name" value="Glycosyltransferase_28"/>
</dbReference>
<evidence type="ECO:0000313" key="3">
    <source>
        <dbReference type="EMBL" id="SDM94628.1"/>
    </source>
</evidence>
<dbReference type="Pfam" id="PF03033">
    <property type="entry name" value="Glyco_transf_28"/>
    <property type="match status" value="1"/>
</dbReference>
<dbReference type="FunFam" id="3.40.50.2000:FF:000009">
    <property type="entry name" value="Sterol 3-beta-glucosyltransferase UGT80A2"/>
    <property type="match status" value="1"/>
</dbReference>
<proteinExistence type="predicted"/>
<reference evidence="3 4" key="1">
    <citation type="submission" date="2016-10" db="EMBL/GenBank/DDBJ databases">
        <authorList>
            <person name="de Groot N.N."/>
        </authorList>
    </citation>
    <scope>NUCLEOTIDE SEQUENCE [LARGE SCALE GENOMIC DNA]</scope>
    <source>
        <strain evidence="3 4">CGMCC 1.5012</strain>
    </source>
</reference>
<dbReference type="PANTHER" id="PTHR48050:SF13">
    <property type="entry name" value="STEROL 3-BETA-GLUCOSYLTRANSFERASE UGT80A2"/>
    <property type="match status" value="1"/>
</dbReference>
<name>A0A1G9XD25_9FIRM</name>
<dbReference type="STRING" id="258515.SAMN05192585_10836"/>
<dbReference type="AlphaFoldDB" id="A0A1G9XD25"/>
<dbReference type="GO" id="GO:0005975">
    <property type="term" value="P:carbohydrate metabolic process"/>
    <property type="evidence" value="ECO:0007669"/>
    <property type="project" value="InterPro"/>
</dbReference>
<keyword evidence="4" id="KW-1185">Reference proteome</keyword>
<dbReference type="Pfam" id="PF06722">
    <property type="entry name" value="EryCIII-like_C"/>
    <property type="match status" value="1"/>
</dbReference>
<protein>
    <submittedName>
        <fullName evidence="3">UDP:flavonoid glycosyltransferase YjiC, YdhE family</fullName>
    </submittedName>
</protein>
<evidence type="ECO:0000259" key="1">
    <source>
        <dbReference type="Pfam" id="PF03033"/>
    </source>
</evidence>
<dbReference type="InterPro" id="IPR010610">
    <property type="entry name" value="EryCIII-like_C"/>
</dbReference>
<dbReference type="InterPro" id="IPR002213">
    <property type="entry name" value="UDP_glucos_trans"/>
</dbReference>
<dbReference type="PANTHER" id="PTHR48050">
    <property type="entry name" value="STEROL 3-BETA-GLUCOSYLTRANSFERASE"/>
    <property type="match status" value="1"/>
</dbReference>
<feature type="domain" description="Glycosyltransferase family 28 N-terminal" evidence="1">
    <location>
        <begin position="5"/>
        <end position="130"/>
    </location>
</feature>
<organism evidence="3 4">
    <name type="scientific">Acetanaerobacterium elongatum</name>
    <dbReference type="NCBI Taxonomy" id="258515"/>
    <lineage>
        <taxon>Bacteria</taxon>
        <taxon>Bacillati</taxon>
        <taxon>Bacillota</taxon>
        <taxon>Clostridia</taxon>
        <taxon>Eubacteriales</taxon>
        <taxon>Oscillospiraceae</taxon>
        <taxon>Acetanaerobacterium</taxon>
    </lineage>
</organism>
<feature type="domain" description="Erythromycin biosynthesis protein CIII-like C-terminal" evidence="2">
    <location>
        <begin position="292"/>
        <end position="392"/>
    </location>
</feature>
<dbReference type="SUPFAM" id="SSF53756">
    <property type="entry name" value="UDP-Glycosyltransferase/glycogen phosphorylase"/>
    <property type="match status" value="1"/>
</dbReference>